<dbReference type="GO" id="GO:0004674">
    <property type="term" value="F:protein serine/threonine kinase activity"/>
    <property type="evidence" value="ECO:0007669"/>
    <property type="project" value="UniProtKB-KW"/>
</dbReference>
<comment type="caution">
    <text evidence="3">The sequence shown here is derived from an EMBL/GenBank/DDBJ whole genome shotgun (WGS) entry which is preliminary data.</text>
</comment>
<dbReference type="Proteomes" id="UP000282674">
    <property type="component" value="Unassembled WGS sequence"/>
</dbReference>
<keyword evidence="1" id="KW-0808">Transferase</keyword>
<accession>A0A3M2MB41</accession>
<name>A0A3M2MB41_9ACTN</name>
<dbReference type="GO" id="GO:0005524">
    <property type="term" value="F:ATP binding"/>
    <property type="evidence" value="ECO:0007669"/>
    <property type="project" value="UniProtKB-KW"/>
</dbReference>
<gene>
    <name evidence="3" type="ORF">EBO15_05790</name>
</gene>
<dbReference type="EMBL" id="RFFG01000007">
    <property type="protein sequence ID" value="RMI46847.1"/>
    <property type="molecule type" value="Genomic_DNA"/>
</dbReference>
<evidence type="ECO:0000313" key="4">
    <source>
        <dbReference type="Proteomes" id="UP000282674"/>
    </source>
</evidence>
<keyword evidence="1" id="KW-0418">Kinase</keyword>
<dbReference type="PANTHER" id="PTHR35526:SF3">
    <property type="entry name" value="ANTI-SIGMA-F FACTOR RSBW"/>
    <property type="match status" value="1"/>
</dbReference>
<keyword evidence="1" id="KW-0723">Serine/threonine-protein kinase</keyword>
<dbReference type="PANTHER" id="PTHR35526">
    <property type="entry name" value="ANTI-SIGMA-F FACTOR RSBW-RELATED"/>
    <property type="match status" value="1"/>
</dbReference>
<dbReference type="SUPFAM" id="SSF55874">
    <property type="entry name" value="ATPase domain of HSP90 chaperone/DNA topoisomerase II/histidine kinase"/>
    <property type="match status" value="1"/>
</dbReference>
<dbReference type="InterPro" id="IPR036890">
    <property type="entry name" value="HATPase_C_sf"/>
</dbReference>
<proteinExistence type="predicted"/>
<keyword evidence="3" id="KW-0067">ATP-binding</keyword>
<keyword evidence="4" id="KW-1185">Reference proteome</keyword>
<feature type="domain" description="Histidine kinase/HSP90-like ATPase" evidence="2">
    <location>
        <begin position="23"/>
        <end position="131"/>
    </location>
</feature>
<reference evidence="3 4" key="1">
    <citation type="submission" date="2018-10" db="EMBL/GenBank/DDBJ databases">
        <title>Isolation from soil.</title>
        <authorList>
            <person name="Hu J."/>
        </authorList>
    </citation>
    <scope>NUCLEOTIDE SEQUENCE [LARGE SCALE GENOMIC DNA]</scope>
    <source>
        <strain evidence="3 4">NEAU-Ht49</strain>
    </source>
</reference>
<dbReference type="InterPro" id="IPR050267">
    <property type="entry name" value="Anti-sigma-factor_SerPK"/>
</dbReference>
<organism evidence="3 4">
    <name type="scientific">Actinomadura harenae</name>
    <dbReference type="NCBI Taxonomy" id="2483351"/>
    <lineage>
        <taxon>Bacteria</taxon>
        <taxon>Bacillati</taxon>
        <taxon>Actinomycetota</taxon>
        <taxon>Actinomycetes</taxon>
        <taxon>Streptosporangiales</taxon>
        <taxon>Thermomonosporaceae</taxon>
        <taxon>Actinomadura</taxon>
    </lineage>
</organism>
<dbReference type="InterPro" id="IPR003594">
    <property type="entry name" value="HATPase_dom"/>
</dbReference>
<dbReference type="AlphaFoldDB" id="A0A3M2MB41"/>
<evidence type="ECO:0000256" key="1">
    <source>
        <dbReference type="ARBA" id="ARBA00022527"/>
    </source>
</evidence>
<protein>
    <submittedName>
        <fullName evidence="3">ATP-binding protein</fullName>
    </submittedName>
</protein>
<dbReference type="CDD" id="cd16936">
    <property type="entry name" value="HATPase_RsbW-like"/>
    <property type="match status" value="1"/>
</dbReference>
<evidence type="ECO:0000313" key="3">
    <source>
        <dbReference type="EMBL" id="RMI46847.1"/>
    </source>
</evidence>
<dbReference type="Pfam" id="PF13581">
    <property type="entry name" value="HATPase_c_2"/>
    <property type="match status" value="1"/>
</dbReference>
<dbReference type="RefSeq" id="WP_122193257.1">
    <property type="nucleotide sequence ID" value="NZ_JBHSKC010000026.1"/>
</dbReference>
<dbReference type="Gene3D" id="3.30.565.10">
    <property type="entry name" value="Histidine kinase-like ATPase, C-terminal domain"/>
    <property type="match status" value="1"/>
</dbReference>
<keyword evidence="3" id="KW-0547">Nucleotide-binding</keyword>
<dbReference type="OrthoDB" id="3852126at2"/>
<sequence length="138" mass="14493">MSWENDQCVAAAVAEIVVEACGESIKEARDFVAEWVGAHDFASDLVYVARTVVSELVTNALNHACDPGDPITARVLLSDAGPVIEVEDGSDVRPLVQALTLDETTGRGLAMVELMTLAWGVRPRGGGGKVVFAVLDAG</sequence>
<evidence type="ECO:0000259" key="2">
    <source>
        <dbReference type="Pfam" id="PF13581"/>
    </source>
</evidence>